<dbReference type="PANTHER" id="PTHR21013">
    <property type="entry name" value="ATP SYNTHASE MITOCHONDRIAL F1 COMPLEX ASSEMBLY FACTOR 2/ATP12 PROTEIN, MITOCHONDRIAL PRECURSOR"/>
    <property type="match status" value="1"/>
</dbReference>
<organism evidence="4 5">
    <name type="scientific">Rhizosaccharibacter radicis</name>
    <dbReference type="NCBI Taxonomy" id="2782605"/>
    <lineage>
        <taxon>Bacteria</taxon>
        <taxon>Pseudomonadati</taxon>
        <taxon>Pseudomonadota</taxon>
        <taxon>Alphaproteobacteria</taxon>
        <taxon>Acetobacterales</taxon>
        <taxon>Acetobacteraceae</taxon>
        <taxon>Rhizosaccharibacter</taxon>
    </lineage>
</organism>
<dbReference type="Pfam" id="PF07542">
    <property type="entry name" value="ATP12"/>
    <property type="match status" value="1"/>
</dbReference>
<protein>
    <submittedName>
        <fullName evidence="4">ATP12 family chaperone protein</fullName>
    </submittedName>
</protein>
<accession>A0ABT1VZ16</accession>
<evidence type="ECO:0000313" key="4">
    <source>
        <dbReference type="EMBL" id="MCQ8241445.1"/>
    </source>
</evidence>
<name>A0ABT1VZ16_9PROT</name>
<dbReference type="RefSeq" id="WP_422920184.1">
    <property type="nucleotide sequence ID" value="NZ_JAMZEJ010000006.1"/>
</dbReference>
<dbReference type="InterPro" id="IPR042272">
    <property type="entry name" value="ATP12_ATP_synth-F1-assembly_N"/>
</dbReference>
<dbReference type="Gene3D" id="1.10.3580.10">
    <property type="entry name" value="ATP12 ATPase"/>
    <property type="match status" value="1"/>
</dbReference>
<evidence type="ECO:0000313" key="5">
    <source>
        <dbReference type="Proteomes" id="UP001524547"/>
    </source>
</evidence>
<sequence>MSGNANRRLWSEASVSGDAGHWQVMLDGRPLRVPGGGVIDLPTTALAEAVAAEWRAAGDGRIGGSFAPNAVPLTQLCNTMLARVRPHRDRAVAMLLKHGESDLLCYPADHPASLVSRQRAEWLPWLDWCRERFGASLLVGPGVMPVQQPPDAIDALREALTRRTDAELTGLGLAVPVLGSLALGLALAEGALDAAEAARIATLDEQVQAEEWGEDAEAAARLRALGAEIALAERFIRLAGART</sequence>
<keyword evidence="2" id="KW-0809">Transit peptide</keyword>
<dbReference type="EMBL" id="JAMZEJ010000006">
    <property type="protein sequence ID" value="MCQ8241445.1"/>
    <property type="molecule type" value="Genomic_DNA"/>
</dbReference>
<dbReference type="InterPro" id="IPR011419">
    <property type="entry name" value="ATP12_ATP_synth-F1-assembly"/>
</dbReference>
<gene>
    <name evidence="4" type="ORF">NFI88_11420</name>
</gene>
<evidence type="ECO:0000256" key="1">
    <source>
        <dbReference type="ARBA" id="ARBA00008231"/>
    </source>
</evidence>
<dbReference type="InterPro" id="IPR023335">
    <property type="entry name" value="ATP12_ortho_dom_sf"/>
</dbReference>
<dbReference type="PANTHER" id="PTHR21013:SF10">
    <property type="entry name" value="ATP SYNTHASE MITOCHONDRIAL F1 COMPLEX ASSEMBLY FACTOR 2"/>
    <property type="match status" value="1"/>
</dbReference>
<dbReference type="SUPFAM" id="SSF160909">
    <property type="entry name" value="ATP12-like"/>
    <property type="match status" value="1"/>
</dbReference>
<evidence type="ECO:0000256" key="2">
    <source>
        <dbReference type="ARBA" id="ARBA00022946"/>
    </source>
</evidence>
<dbReference type="Gene3D" id="3.30.2180.10">
    <property type="entry name" value="ATP12-like"/>
    <property type="match status" value="1"/>
</dbReference>
<proteinExistence type="inferred from homology"/>
<evidence type="ECO:0000256" key="3">
    <source>
        <dbReference type="ARBA" id="ARBA00023186"/>
    </source>
</evidence>
<comment type="similarity">
    <text evidence="1">Belongs to the ATP12 family.</text>
</comment>
<keyword evidence="3" id="KW-0143">Chaperone</keyword>
<reference evidence="4 5" key="1">
    <citation type="submission" date="2022-06" db="EMBL/GenBank/DDBJ databases">
        <title>Rhizosaccharibacter gen. nov. sp. nov. KSS12, endophytic bacteria isolated from sugarcane.</title>
        <authorList>
            <person name="Pitiwittayakul N."/>
        </authorList>
    </citation>
    <scope>NUCLEOTIDE SEQUENCE [LARGE SCALE GENOMIC DNA]</scope>
    <source>
        <strain evidence="4 5">KSS12</strain>
    </source>
</reference>
<keyword evidence="5" id="KW-1185">Reference proteome</keyword>
<comment type="caution">
    <text evidence="4">The sequence shown here is derived from an EMBL/GenBank/DDBJ whole genome shotgun (WGS) entry which is preliminary data.</text>
</comment>
<dbReference type="Proteomes" id="UP001524547">
    <property type="component" value="Unassembled WGS sequence"/>
</dbReference>